<dbReference type="AlphaFoldDB" id="A0A1C7NKA3"/>
<keyword evidence="1" id="KW-0812">Transmembrane</keyword>
<evidence type="ECO:0008006" key="4">
    <source>
        <dbReference type="Google" id="ProtNLM"/>
    </source>
</evidence>
<evidence type="ECO:0000256" key="1">
    <source>
        <dbReference type="SAM" id="Phobius"/>
    </source>
</evidence>
<dbReference type="InParanoid" id="A0A1C7NKA3"/>
<comment type="caution">
    <text evidence="2">The sequence shown here is derived from an EMBL/GenBank/DDBJ whole genome shotgun (WGS) entry which is preliminary data.</text>
</comment>
<dbReference type="Proteomes" id="UP000093000">
    <property type="component" value="Unassembled WGS sequence"/>
</dbReference>
<evidence type="ECO:0000313" key="2">
    <source>
        <dbReference type="EMBL" id="OBZ89229.1"/>
    </source>
</evidence>
<organism evidence="2 3">
    <name type="scientific">Choanephora cucurbitarum</name>
    <dbReference type="NCBI Taxonomy" id="101091"/>
    <lineage>
        <taxon>Eukaryota</taxon>
        <taxon>Fungi</taxon>
        <taxon>Fungi incertae sedis</taxon>
        <taxon>Mucoromycota</taxon>
        <taxon>Mucoromycotina</taxon>
        <taxon>Mucoromycetes</taxon>
        <taxon>Mucorales</taxon>
        <taxon>Mucorineae</taxon>
        <taxon>Choanephoraceae</taxon>
        <taxon>Choanephoroideae</taxon>
        <taxon>Choanephora</taxon>
    </lineage>
</organism>
<gene>
    <name evidence="2" type="ORF">A0J61_02718</name>
</gene>
<dbReference type="OrthoDB" id="2284119at2759"/>
<sequence length="128" mass="15210">MPPRPLNDQLTSNKTYTTYFPYTIYAIAAFYSLVYIFQFLSKACRQIRRHIQQAEKEHLKHAWITCVVQNRHPFLALHSSHSNPFHLSQQKQLRLLWQWSLSMGYCEYSHAARLNQLVLNLESQNKSE</sequence>
<evidence type="ECO:0000313" key="3">
    <source>
        <dbReference type="Proteomes" id="UP000093000"/>
    </source>
</evidence>
<keyword evidence="3" id="KW-1185">Reference proteome</keyword>
<name>A0A1C7NKA3_9FUNG</name>
<keyword evidence="1" id="KW-0472">Membrane</keyword>
<reference evidence="2 3" key="1">
    <citation type="submission" date="2016-03" db="EMBL/GenBank/DDBJ databases">
        <title>Choanephora cucurbitarum.</title>
        <authorList>
            <person name="Min B."/>
            <person name="Park H."/>
            <person name="Park J.-H."/>
            <person name="Shin H.-D."/>
            <person name="Choi I.-G."/>
        </authorList>
    </citation>
    <scope>NUCLEOTIDE SEQUENCE [LARGE SCALE GENOMIC DNA]</scope>
    <source>
        <strain evidence="2 3">KUS-F28377</strain>
    </source>
</reference>
<proteinExistence type="predicted"/>
<keyword evidence="1" id="KW-1133">Transmembrane helix</keyword>
<feature type="transmembrane region" description="Helical" evidence="1">
    <location>
        <begin position="20"/>
        <end position="40"/>
    </location>
</feature>
<accession>A0A1C7NKA3</accession>
<dbReference type="EMBL" id="LUGH01000106">
    <property type="protein sequence ID" value="OBZ89229.1"/>
    <property type="molecule type" value="Genomic_DNA"/>
</dbReference>
<protein>
    <recommendedName>
        <fullName evidence="4">Transmembrane protein</fullName>
    </recommendedName>
</protein>